<dbReference type="EMBL" id="JAKGBZ010000058">
    <property type="protein sequence ID" value="MCF3948529.1"/>
    <property type="molecule type" value="Genomic_DNA"/>
</dbReference>
<keyword evidence="3" id="KW-1185">Reference proteome</keyword>
<keyword evidence="1" id="KW-1133">Transmembrane helix</keyword>
<accession>A0ABS9E0I0</accession>
<feature type="transmembrane region" description="Helical" evidence="1">
    <location>
        <begin position="42"/>
        <end position="63"/>
    </location>
</feature>
<evidence type="ECO:0000256" key="1">
    <source>
        <dbReference type="SAM" id="Phobius"/>
    </source>
</evidence>
<evidence type="ECO:0000313" key="3">
    <source>
        <dbReference type="Proteomes" id="UP001521209"/>
    </source>
</evidence>
<dbReference type="RefSeq" id="WP_235705811.1">
    <property type="nucleotide sequence ID" value="NZ_JAKGBZ010000058.1"/>
</dbReference>
<organism evidence="2 3">
    <name type="scientific">Acidiphilium iwatense</name>
    <dbReference type="NCBI Taxonomy" id="768198"/>
    <lineage>
        <taxon>Bacteria</taxon>
        <taxon>Pseudomonadati</taxon>
        <taxon>Pseudomonadota</taxon>
        <taxon>Alphaproteobacteria</taxon>
        <taxon>Acetobacterales</taxon>
        <taxon>Acidocellaceae</taxon>
        <taxon>Acidiphilium</taxon>
    </lineage>
</organism>
<name>A0ABS9E0I0_9PROT</name>
<proteinExistence type="predicted"/>
<keyword evidence="1" id="KW-0472">Membrane</keyword>
<gene>
    <name evidence="2" type="ORF">L2A60_17825</name>
</gene>
<sequence>MSVTTDTLIRDHDGALHREAMEYAARRMAVWQRRKVSLGVRILFWSLRLYVFAMLFVVGIVLLRLSQ</sequence>
<keyword evidence="1" id="KW-0812">Transmembrane</keyword>
<comment type="caution">
    <text evidence="2">The sequence shown here is derived from an EMBL/GenBank/DDBJ whole genome shotgun (WGS) entry which is preliminary data.</text>
</comment>
<evidence type="ECO:0000313" key="2">
    <source>
        <dbReference type="EMBL" id="MCF3948529.1"/>
    </source>
</evidence>
<protein>
    <submittedName>
        <fullName evidence="2">Uncharacterized protein</fullName>
    </submittedName>
</protein>
<dbReference type="Proteomes" id="UP001521209">
    <property type="component" value="Unassembled WGS sequence"/>
</dbReference>
<reference evidence="2 3" key="1">
    <citation type="submission" date="2022-01" db="EMBL/GenBank/DDBJ databases">
        <authorList>
            <person name="Won M."/>
            <person name="Kim S.-J."/>
            <person name="Kwon S.-W."/>
        </authorList>
    </citation>
    <scope>NUCLEOTIDE SEQUENCE [LARGE SCALE GENOMIC DNA]</scope>
    <source>
        <strain evidence="2 3">KCTC 23505</strain>
    </source>
</reference>